<evidence type="ECO:0000313" key="2">
    <source>
        <dbReference type="EMBL" id="KAK9125716.1"/>
    </source>
</evidence>
<accession>A0AAP0J427</accession>
<gene>
    <name evidence="2" type="ORF">Scep_014562</name>
</gene>
<name>A0AAP0J427_9MAGN</name>
<feature type="compositionally biased region" description="Basic and acidic residues" evidence="1">
    <location>
        <begin position="84"/>
        <end position="104"/>
    </location>
</feature>
<comment type="caution">
    <text evidence="2">The sequence shown here is derived from an EMBL/GenBank/DDBJ whole genome shotgun (WGS) entry which is preliminary data.</text>
</comment>
<keyword evidence="3" id="KW-1185">Reference proteome</keyword>
<organism evidence="2 3">
    <name type="scientific">Stephania cephalantha</name>
    <dbReference type="NCBI Taxonomy" id="152367"/>
    <lineage>
        <taxon>Eukaryota</taxon>
        <taxon>Viridiplantae</taxon>
        <taxon>Streptophyta</taxon>
        <taxon>Embryophyta</taxon>
        <taxon>Tracheophyta</taxon>
        <taxon>Spermatophyta</taxon>
        <taxon>Magnoliopsida</taxon>
        <taxon>Ranunculales</taxon>
        <taxon>Menispermaceae</taxon>
        <taxon>Menispermoideae</taxon>
        <taxon>Cissampelideae</taxon>
        <taxon>Stephania</taxon>
    </lineage>
</organism>
<feature type="compositionally biased region" description="Low complexity" evidence="1">
    <location>
        <begin position="35"/>
        <end position="55"/>
    </location>
</feature>
<dbReference type="EMBL" id="JBBNAG010000006">
    <property type="protein sequence ID" value="KAK9125716.1"/>
    <property type="molecule type" value="Genomic_DNA"/>
</dbReference>
<dbReference type="Proteomes" id="UP001419268">
    <property type="component" value="Unassembled WGS sequence"/>
</dbReference>
<reference evidence="2 3" key="1">
    <citation type="submission" date="2024-01" db="EMBL/GenBank/DDBJ databases">
        <title>Genome assemblies of Stephania.</title>
        <authorList>
            <person name="Yang L."/>
        </authorList>
    </citation>
    <scope>NUCLEOTIDE SEQUENCE [LARGE SCALE GENOMIC DNA]</scope>
    <source>
        <strain evidence="2">JXDWG</strain>
        <tissue evidence="2">Leaf</tissue>
    </source>
</reference>
<feature type="region of interest" description="Disordered" evidence="1">
    <location>
        <begin position="122"/>
        <end position="177"/>
    </location>
</feature>
<feature type="compositionally biased region" description="Low complexity" evidence="1">
    <location>
        <begin position="62"/>
        <end position="78"/>
    </location>
</feature>
<sequence>MLYIREKEKDKIRRRERDREERERKCWGKGRSDGGSRLATTAARSSARRAVAGAVESKPQMASASNSARRPAADSAPAGRWHSRSGDSPERRRDRQRDRRRDATDCQQCSGAAVTRLIRSADGRAAQEARGSAGSDAGETAATPARQRVGSAATNQRRRGGTHQRWRRAAPATGERQRGCDAMNGAVARCRPVGCVEIATTRWSFIVVHCFVMIAIVEIVVDRVGPMASESRLLFICDMSSYPDAVDISQLSVRWGNLSGP</sequence>
<evidence type="ECO:0000313" key="3">
    <source>
        <dbReference type="Proteomes" id="UP001419268"/>
    </source>
</evidence>
<feature type="compositionally biased region" description="Basic residues" evidence="1">
    <location>
        <begin position="156"/>
        <end position="168"/>
    </location>
</feature>
<proteinExistence type="predicted"/>
<feature type="compositionally biased region" description="Basic and acidic residues" evidence="1">
    <location>
        <begin position="1"/>
        <end position="34"/>
    </location>
</feature>
<dbReference type="AlphaFoldDB" id="A0AAP0J427"/>
<feature type="region of interest" description="Disordered" evidence="1">
    <location>
        <begin position="1"/>
        <end position="109"/>
    </location>
</feature>
<evidence type="ECO:0000256" key="1">
    <source>
        <dbReference type="SAM" id="MobiDB-lite"/>
    </source>
</evidence>
<protein>
    <submittedName>
        <fullName evidence="2">Uncharacterized protein</fullName>
    </submittedName>
</protein>